<name>A0A5J5F5E1_9PEZI</name>
<keyword evidence="3" id="KW-1185">Reference proteome</keyword>
<feature type="region of interest" description="Disordered" evidence="1">
    <location>
        <begin position="187"/>
        <end position="230"/>
    </location>
</feature>
<proteinExistence type="predicted"/>
<dbReference type="EMBL" id="VXIS01000031">
    <property type="protein sequence ID" value="KAA8911864.1"/>
    <property type="molecule type" value="Genomic_DNA"/>
</dbReference>
<protein>
    <submittedName>
        <fullName evidence="2">Uncharacterized protein</fullName>
    </submittedName>
</protein>
<feature type="region of interest" description="Disordered" evidence="1">
    <location>
        <begin position="1"/>
        <end position="43"/>
    </location>
</feature>
<feature type="compositionally biased region" description="Basic and acidic residues" evidence="1">
    <location>
        <begin position="187"/>
        <end position="207"/>
    </location>
</feature>
<evidence type="ECO:0000313" key="3">
    <source>
        <dbReference type="Proteomes" id="UP000326924"/>
    </source>
</evidence>
<accession>A0A5J5F5E1</accession>
<dbReference type="AlphaFoldDB" id="A0A5J5F5E1"/>
<dbReference type="Proteomes" id="UP000326924">
    <property type="component" value="Unassembled WGS sequence"/>
</dbReference>
<evidence type="ECO:0000256" key="1">
    <source>
        <dbReference type="SAM" id="MobiDB-lite"/>
    </source>
</evidence>
<feature type="compositionally biased region" description="Basic and acidic residues" evidence="1">
    <location>
        <begin position="220"/>
        <end position="230"/>
    </location>
</feature>
<feature type="compositionally biased region" description="Low complexity" evidence="1">
    <location>
        <begin position="21"/>
        <end position="38"/>
    </location>
</feature>
<gene>
    <name evidence="2" type="ORF">FN846DRAFT_380673</name>
</gene>
<organism evidence="2 3">
    <name type="scientific">Sphaerosporella brunnea</name>
    <dbReference type="NCBI Taxonomy" id="1250544"/>
    <lineage>
        <taxon>Eukaryota</taxon>
        <taxon>Fungi</taxon>
        <taxon>Dikarya</taxon>
        <taxon>Ascomycota</taxon>
        <taxon>Pezizomycotina</taxon>
        <taxon>Pezizomycetes</taxon>
        <taxon>Pezizales</taxon>
        <taxon>Pyronemataceae</taxon>
        <taxon>Sphaerosporella</taxon>
    </lineage>
</organism>
<comment type="caution">
    <text evidence="2">The sequence shown here is derived from an EMBL/GenBank/DDBJ whole genome shotgun (WGS) entry which is preliminary data.</text>
</comment>
<evidence type="ECO:0000313" key="2">
    <source>
        <dbReference type="EMBL" id="KAA8911864.1"/>
    </source>
</evidence>
<dbReference type="InParanoid" id="A0A5J5F5E1"/>
<sequence>MIPCVPPPHHDHQSPPPHTPPIITTAAMTTTNPSPTAPKGKGPPTVTFELSVIAPWRAFALGKISVPSLKEFNLTSIRDLLLCSPCHAGNTENCICPQGLSYIRHGGITVDEHGALQFYDENGYEELRDLIVSKGWKVKKIMFAVGKVDFLKKANEQPDPMWWLPLTHGRGDGKLFSGARLVMRSKDEMEGEERLRDEKEEMEEAAKKQVASDSDDDDGHEDHIVEMKER</sequence>
<reference evidence="2 3" key="1">
    <citation type="submission" date="2019-09" db="EMBL/GenBank/DDBJ databases">
        <title>Draft genome of the ectomycorrhizal ascomycete Sphaerosporella brunnea.</title>
        <authorList>
            <consortium name="DOE Joint Genome Institute"/>
            <person name="Benucci G.M."/>
            <person name="Marozzi G."/>
            <person name="Antonielli L."/>
            <person name="Sanchez S."/>
            <person name="Marco P."/>
            <person name="Wang X."/>
            <person name="Falini L.B."/>
            <person name="Barry K."/>
            <person name="Haridas S."/>
            <person name="Lipzen A."/>
            <person name="Labutti K."/>
            <person name="Grigoriev I.V."/>
            <person name="Murat C."/>
            <person name="Martin F."/>
            <person name="Albertini E."/>
            <person name="Donnini D."/>
            <person name="Bonito G."/>
        </authorList>
    </citation>
    <scope>NUCLEOTIDE SEQUENCE [LARGE SCALE GENOMIC DNA]</scope>
    <source>
        <strain evidence="2 3">Sb_GMNB300</strain>
    </source>
</reference>